<dbReference type="EMBL" id="CP009997">
    <property type="protein sequence ID" value="AJJ37526.1"/>
    <property type="molecule type" value="Genomic_DNA"/>
</dbReference>
<dbReference type="InterPro" id="IPR019110">
    <property type="entry name" value="Uncharacterised_RAQPRD"/>
</dbReference>
<reference evidence="1 2" key="1">
    <citation type="journal article" date="2015" name="Genome Announc.">
        <title>Thirty-Two Complete Genome Assemblies of Nine Yersinia Species, Including Y. pestis, Y. pseudotuberculosis, and Y. enterocolitica.</title>
        <authorList>
            <person name="Johnson S.L."/>
            <person name="Daligault H.E."/>
            <person name="Davenport K.W."/>
            <person name="Jaissle J."/>
            <person name="Frey K.G."/>
            <person name="Ladner J.T."/>
            <person name="Broomall S.M."/>
            <person name="Bishop-Lilly K.A."/>
            <person name="Bruce D.C."/>
            <person name="Coyne S.R."/>
            <person name="Gibbons H.S."/>
            <person name="Lo C.C."/>
            <person name="Munk A.C."/>
            <person name="Rosenzweig C.N."/>
            <person name="Koroleva G.I."/>
            <person name="Palacios G.F."/>
            <person name="Redden C.L."/>
            <person name="Xu Y."/>
            <person name="Minogue T.D."/>
            <person name="Chain P.S."/>
        </authorList>
    </citation>
    <scope>NUCLEOTIDE SEQUENCE [LARGE SCALE GENOMIC DNA]</scope>
    <source>
        <strain evidence="1 2">Y231</strain>
    </source>
</reference>
<gene>
    <name evidence="1" type="ORF">CH54_2136</name>
</gene>
<evidence type="ECO:0000313" key="2">
    <source>
        <dbReference type="Proteomes" id="UP000031883"/>
    </source>
</evidence>
<name>A0ABM5SSG0_9GAMM</name>
<dbReference type="Pfam" id="PF09686">
    <property type="entry name" value="Plasmid_RAQPRD"/>
    <property type="match status" value="1"/>
</dbReference>
<sequence>MRIAPLLGLYLVGSLFIFLPNAQAGEKDELALVINQLGQIQDSLDRARMASAQDEQSGRFFFDYLRVTQDISIIKSGIEFYLIPSRAQPSVLLFSGQYRQEHQP</sequence>
<evidence type="ECO:0000313" key="1">
    <source>
        <dbReference type="EMBL" id="AJJ37526.1"/>
    </source>
</evidence>
<dbReference type="Proteomes" id="UP000031883">
    <property type="component" value="Chromosome"/>
</dbReference>
<proteinExistence type="predicted"/>
<dbReference type="RefSeq" id="WP_042562548.1">
    <property type="nucleotide sequence ID" value="NZ_CP009997.1"/>
</dbReference>
<dbReference type="NCBIfam" id="TIGR01690">
    <property type="entry name" value="ICE_RAQPRD"/>
    <property type="match status" value="1"/>
</dbReference>
<protein>
    <recommendedName>
        <fullName evidence="3">Integrative conjugative element protein, RAQPRD family</fullName>
    </recommendedName>
</protein>
<accession>A0ABM5SSG0</accession>
<organism evidence="1 2">
    <name type="scientific">Yersinia rochesterensis</name>
    <dbReference type="NCBI Taxonomy" id="1604335"/>
    <lineage>
        <taxon>Bacteria</taxon>
        <taxon>Pseudomonadati</taxon>
        <taxon>Pseudomonadota</taxon>
        <taxon>Gammaproteobacteria</taxon>
        <taxon>Enterobacterales</taxon>
        <taxon>Yersiniaceae</taxon>
        <taxon>Yersinia</taxon>
    </lineage>
</organism>
<evidence type="ECO:0008006" key="3">
    <source>
        <dbReference type="Google" id="ProtNLM"/>
    </source>
</evidence>
<keyword evidence="2" id="KW-1185">Reference proteome</keyword>